<keyword evidence="1" id="KW-0378">Hydrolase</keyword>
<organism evidence="1 2">
    <name type="scientific">Melia azedarach</name>
    <name type="common">Chinaberry tree</name>
    <dbReference type="NCBI Taxonomy" id="155640"/>
    <lineage>
        <taxon>Eukaryota</taxon>
        <taxon>Viridiplantae</taxon>
        <taxon>Streptophyta</taxon>
        <taxon>Embryophyta</taxon>
        <taxon>Tracheophyta</taxon>
        <taxon>Spermatophyta</taxon>
        <taxon>Magnoliopsida</taxon>
        <taxon>eudicotyledons</taxon>
        <taxon>Gunneridae</taxon>
        <taxon>Pentapetalae</taxon>
        <taxon>rosids</taxon>
        <taxon>malvids</taxon>
        <taxon>Sapindales</taxon>
        <taxon>Meliaceae</taxon>
        <taxon>Melia</taxon>
    </lineage>
</organism>
<dbReference type="EMBL" id="CM051406">
    <property type="protein sequence ID" value="KAJ4702685.1"/>
    <property type="molecule type" value="Genomic_DNA"/>
</dbReference>
<sequence>MHAHGLQHTDDFDWTGTTPRQALREDFTWEIFTLMEDLMHDIRALDTKYTQFMCKVRRWMDALGLQYANDFDWTTSTLRQALRDTREILTLLEDLTCDICALGTKHTQLIGEVRGWMHAHGLQHADDSDWTATTPRQGNNTCDEGDGPALQTGEHIEENSVHIVSRPPGDDALSPWTNPFRRQHTELPPCQPLPPPYRPLPRYAASHIVDPLVLCSESVYADYIQWLEKPDARIETMSVTVTPQWLRGISEPEALLEDSHIDEYMDLVAHRQLVLSHVIPQRWTVASTHLYSTLAATFQGVAEGVLEEGTFYPNVDVEEYVIGDRRLYRDWMIVDVVYIPAKVCGAHWVACAVDFDRRHITVYDSSPSVHDEDVMSEAMRPLCTLLPHLMRYGGVYAVRTDLDDSISPFTYTRPLEGVPHQDPESNDSGIFTIKFIEYLGLRRSFDFGPEHGAYFRRKIALDLYVGRLL</sequence>
<comment type="caution">
    <text evidence="1">The sequence shown here is derived from an EMBL/GenBank/DDBJ whole genome shotgun (WGS) entry which is preliminary data.</text>
</comment>
<name>A0ACC1WTZ7_MELAZ</name>
<evidence type="ECO:0000313" key="1">
    <source>
        <dbReference type="EMBL" id="KAJ4702685.1"/>
    </source>
</evidence>
<keyword evidence="2" id="KW-1185">Reference proteome</keyword>
<accession>A0ACC1WTZ7</accession>
<gene>
    <name evidence="1" type="ORF">OWV82_022696</name>
</gene>
<keyword evidence="1" id="KW-0645">Protease</keyword>
<reference evidence="1 2" key="1">
    <citation type="journal article" date="2023" name="Science">
        <title>Complex scaffold remodeling in plant triterpene biosynthesis.</title>
        <authorList>
            <person name="De La Pena R."/>
            <person name="Hodgson H."/>
            <person name="Liu J.C."/>
            <person name="Stephenson M.J."/>
            <person name="Martin A.C."/>
            <person name="Owen C."/>
            <person name="Harkess A."/>
            <person name="Leebens-Mack J."/>
            <person name="Jimenez L.E."/>
            <person name="Osbourn A."/>
            <person name="Sattely E.S."/>
        </authorList>
    </citation>
    <scope>NUCLEOTIDE SEQUENCE [LARGE SCALE GENOMIC DNA]</scope>
    <source>
        <strain evidence="2">cv. JPN11</strain>
        <tissue evidence="1">Leaf</tissue>
    </source>
</reference>
<evidence type="ECO:0000313" key="2">
    <source>
        <dbReference type="Proteomes" id="UP001164539"/>
    </source>
</evidence>
<dbReference type="Proteomes" id="UP001164539">
    <property type="component" value="Chromosome 13"/>
</dbReference>
<proteinExistence type="predicted"/>
<protein>
    <submittedName>
        <fullName evidence="1">Ulp1 protease family, C-terminal catalytic domain containing protein</fullName>
    </submittedName>
</protein>